<evidence type="ECO:0000256" key="2">
    <source>
        <dbReference type="ARBA" id="ARBA00022475"/>
    </source>
</evidence>
<dbReference type="Pfam" id="PF01790">
    <property type="entry name" value="LGT"/>
    <property type="match status" value="1"/>
</dbReference>
<evidence type="ECO:0000256" key="3">
    <source>
        <dbReference type="ARBA" id="ARBA00022679"/>
    </source>
</evidence>
<keyword evidence="2" id="KW-1003">Cell membrane</keyword>
<feature type="transmembrane region" description="Helical" evidence="8">
    <location>
        <begin position="152"/>
        <end position="172"/>
    </location>
</feature>
<dbReference type="Proteomes" id="UP000619479">
    <property type="component" value="Unassembled WGS sequence"/>
</dbReference>
<comment type="similarity">
    <text evidence="1">Belongs to the Lgt family.</text>
</comment>
<keyword evidence="3 9" id="KW-0808">Transferase</keyword>
<evidence type="ECO:0000256" key="7">
    <source>
        <dbReference type="SAM" id="MobiDB-lite"/>
    </source>
</evidence>
<feature type="transmembrane region" description="Helical" evidence="8">
    <location>
        <begin position="82"/>
        <end position="100"/>
    </location>
</feature>
<evidence type="ECO:0000256" key="8">
    <source>
        <dbReference type="SAM" id="Phobius"/>
    </source>
</evidence>
<keyword evidence="10" id="KW-1185">Reference proteome</keyword>
<evidence type="ECO:0000313" key="10">
    <source>
        <dbReference type="Proteomes" id="UP000619479"/>
    </source>
</evidence>
<keyword evidence="6 8" id="KW-0472">Membrane</keyword>
<evidence type="ECO:0000256" key="6">
    <source>
        <dbReference type="ARBA" id="ARBA00023136"/>
    </source>
</evidence>
<feature type="transmembrane region" description="Helical" evidence="8">
    <location>
        <begin position="207"/>
        <end position="224"/>
    </location>
</feature>
<dbReference type="InterPro" id="IPR001640">
    <property type="entry name" value="Lgt"/>
</dbReference>
<keyword evidence="5 8" id="KW-1133">Transmembrane helix</keyword>
<name>A0A919IFT1_9ACTN</name>
<comment type="caution">
    <text evidence="9">The sequence shown here is derived from an EMBL/GenBank/DDBJ whole genome shotgun (WGS) entry which is preliminary data.</text>
</comment>
<protein>
    <submittedName>
        <fullName evidence="9">Diacylglyceryl transferase</fullName>
    </submittedName>
</protein>
<dbReference type="PANTHER" id="PTHR30589">
    <property type="entry name" value="PROLIPOPROTEIN DIACYLGLYCERYL TRANSFERASE"/>
    <property type="match status" value="1"/>
</dbReference>
<sequence>MRRERDDRVGGHLAGPQGRRDPFVDAAPQLCRVHPIMLYRQRVQIGLLPASAHDVFVGAGLAVAAATFGYEVRRRGRSDPRLWYLLCGALVGGLLAGRLAGWARHLDPGANPSLAEQWLYGGRSILSGLAGAYAGVLVAKRWCRYPWRSGDLFAPAVAAGMAVGRVGCLLTERPGTPTGAPWGVTLGAADAARFPGTPPGVALHPSFAYEIVFQVVALVLLIVLRDRVTRPDALFTGYLVGYAAFRFAVEFVRGNEVVAAGLSRSQIFLLCCLPLLGWRLRRLLTTREEETVWAR</sequence>
<accession>A0A919IFT1</accession>
<organism evidence="9 10">
    <name type="scientific">Actinoplanes cyaneus</name>
    <dbReference type="NCBI Taxonomy" id="52696"/>
    <lineage>
        <taxon>Bacteria</taxon>
        <taxon>Bacillati</taxon>
        <taxon>Actinomycetota</taxon>
        <taxon>Actinomycetes</taxon>
        <taxon>Micromonosporales</taxon>
        <taxon>Micromonosporaceae</taxon>
        <taxon>Actinoplanes</taxon>
    </lineage>
</organism>
<feature type="region of interest" description="Disordered" evidence="7">
    <location>
        <begin position="1"/>
        <end position="20"/>
    </location>
</feature>
<proteinExistence type="inferred from homology"/>
<dbReference type="GO" id="GO:0008961">
    <property type="term" value="F:phosphatidylglycerol-prolipoprotein diacylglyceryl transferase activity"/>
    <property type="evidence" value="ECO:0007669"/>
    <property type="project" value="InterPro"/>
</dbReference>
<evidence type="ECO:0000256" key="1">
    <source>
        <dbReference type="ARBA" id="ARBA00007150"/>
    </source>
</evidence>
<evidence type="ECO:0000256" key="5">
    <source>
        <dbReference type="ARBA" id="ARBA00022989"/>
    </source>
</evidence>
<feature type="transmembrane region" description="Helical" evidence="8">
    <location>
        <begin position="120"/>
        <end position="140"/>
    </location>
</feature>
<dbReference type="AlphaFoldDB" id="A0A919IFT1"/>
<dbReference type="GO" id="GO:0005886">
    <property type="term" value="C:plasma membrane"/>
    <property type="evidence" value="ECO:0007669"/>
    <property type="project" value="InterPro"/>
</dbReference>
<dbReference type="EMBL" id="BOMH01000022">
    <property type="protein sequence ID" value="GID65220.1"/>
    <property type="molecule type" value="Genomic_DNA"/>
</dbReference>
<keyword evidence="4 8" id="KW-0812">Transmembrane</keyword>
<evidence type="ECO:0000313" key="9">
    <source>
        <dbReference type="EMBL" id="GID65220.1"/>
    </source>
</evidence>
<gene>
    <name evidence="9" type="primary">lgt</name>
    <name evidence="9" type="ORF">Acy02nite_31010</name>
</gene>
<feature type="compositionally biased region" description="Basic and acidic residues" evidence="7">
    <location>
        <begin position="1"/>
        <end position="10"/>
    </location>
</feature>
<evidence type="ECO:0000256" key="4">
    <source>
        <dbReference type="ARBA" id="ARBA00022692"/>
    </source>
</evidence>
<dbReference type="GO" id="GO:0042158">
    <property type="term" value="P:lipoprotein biosynthetic process"/>
    <property type="evidence" value="ECO:0007669"/>
    <property type="project" value="InterPro"/>
</dbReference>
<reference evidence="9" key="1">
    <citation type="submission" date="2021-01" db="EMBL/GenBank/DDBJ databases">
        <title>Whole genome shotgun sequence of Actinoplanes cyaneus NBRC 14990.</title>
        <authorList>
            <person name="Komaki H."/>
            <person name="Tamura T."/>
        </authorList>
    </citation>
    <scope>NUCLEOTIDE SEQUENCE</scope>
    <source>
        <strain evidence="9">NBRC 14990</strain>
    </source>
</reference>
<dbReference type="PANTHER" id="PTHR30589:SF0">
    <property type="entry name" value="PHOSPHATIDYLGLYCEROL--PROLIPOPROTEIN DIACYLGLYCERYL TRANSFERASE"/>
    <property type="match status" value="1"/>
</dbReference>